<sequence length="74" mass="8974">MHYIPWLTCWWNTQQLFPQPSEDNVAHYLDIMSTSNHTQTLEEYSTQQGVYESYMRDLMVFHGDWEFDPLDLEI</sequence>
<proteinExistence type="predicted"/>
<dbReference type="PANTHER" id="PTHR45763:SF51">
    <property type="entry name" value="ALPHA_BETA-HYDROLASES SUPERFAMILY PROTEIN"/>
    <property type="match status" value="1"/>
</dbReference>
<organism evidence="1 2">
    <name type="scientific">Lithospermum erythrorhizon</name>
    <name type="common">Purple gromwell</name>
    <name type="synonym">Lithospermum officinale var. erythrorhizon</name>
    <dbReference type="NCBI Taxonomy" id="34254"/>
    <lineage>
        <taxon>Eukaryota</taxon>
        <taxon>Viridiplantae</taxon>
        <taxon>Streptophyta</taxon>
        <taxon>Embryophyta</taxon>
        <taxon>Tracheophyta</taxon>
        <taxon>Spermatophyta</taxon>
        <taxon>Magnoliopsida</taxon>
        <taxon>eudicotyledons</taxon>
        <taxon>Gunneridae</taxon>
        <taxon>Pentapetalae</taxon>
        <taxon>asterids</taxon>
        <taxon>lamiids</taxon>
        <taxon>Boraginales</taxon>
        <taxon>Boraginaceae</taxon>
        <taxon>Boraginoideae</taxon>
        <taxon>Lithospermeae</taxon>
        <taxon>Lithospermum</taxon>
    </lineage>
</organism>
<keyword evidence="2" id="KW-1185">Reference proteome</keyword>
<dbReference type="PANTHER" id="PTHR45763">
    <property type="entry name" value="HYDROLASE, ALPHA/BETA FOLD FAMILY PROTEIN, EXPRESSED-RELATED"/>
    <property type="match status" value="1"/>
</dbReference>
<dbReference type="EMBL" id="BAABME010001262">
    <property type="protein sequence ID" value="GAA0148597.1"/>
    <property type="molecule type" value="Genomic_DNA"/>
</dbReference>
<accession>A0AAV3PA74</accession>
<dbReference type="AlphaFoldDB" id="A0AAV3PA74"/>
<gene>
    <name evidence="1" type="ORF">LIER_07992</name>
</gene>
<comment type="caution">
    <text evidence="1">The sequence shown here is derived from an EMBL/GenBank/DDBJ whole genome shotgun (WGS) entry which is preliminary data.</text>
</comment>
<name>A0AAV3PA74_LITER</name>
<reference evidence="1 2" key="1">
    <citation type="submission" date="2024-01" db="EMBL/GenBank/DDBJ databases">
        <title>The complete chloroplast genome sequence of Lithospermum erythrorhizon: insights into the phylogenetic relationship among Boraginaceae species and the maternal lineages of purple gromwells.</title>
        <authorList>
            <person name="Okada T."/>
            <person name="Watanabe K."/>
        </authorList>
    </citation>
    <scope>NUCLEOTIDE SEQUENCE [LARGE SCALE GENOMIC DNA]</scope>
</reference>
<protein>
    <submittedName>
        <fullName evidence="1">Uncharacterized protein</fullName>
    </submittedName>
</protein>
<evidence type="ECO:0000313" key="1">
    <source>
        <dbReference type="EMBL" id="GAA0148597.1"/>
    </source>
</evidence>
<evidence type="ECO:0000313" key="2">
    <source>
        <dbReference type="Proteomes" id="UP001454036"/>
    </source>
</evidence>
<dbReference type="Proteomes" id="UP001454036">
    <property type="component" value="Unassembled WGS sequence"/>
</dbReference>